<keyword evidence="2" id="KW-1185">Reference proteome</keyword>
<comment type="caution">
    <text evidence="1">The sequence shown here is derived from an EMBL/GenBank/DDBJ whole genome shotgun (WGS) entry which is preliminary data.</text>
</comment>
<dbReference type="Proteomes" id="UP001174909">
    <property type="component" value="Unassembled WGS sequence"/>
</dbReference>
<reference evidence="1" key="1">
    <citation type="submission" date="2023-03" db="EMBL/GenBank/DDBJ databases">
        <authorList>
            <person name="Steffen K."/>
            <person name="Cardenas P."/>
        </authorList>
    </citation>
    <scope>NUCLEOTIDE SEQUENCE</scope>
</reference>
<proteinExistence type="predicted"/>
<gene>
    <name evidence="1" type="ORF">GBAR_LOCUS16136</name>
</gene>
<evidence type="ECO:0000313" key="1">
    <source>
        <dbReference type="EMBL" id="CAI8028264.1"/>
    </source>
</evidence>
<protein>
    <submittedName>
        <fullName evidence="1">Uncharacterized protein</fullName>
    </submittedName>
</protein>
<accession>A0AA35SF29</accession>
<sequence>MLLNIPFLKWNSGTEDVVEYYLQSRDSRKVRNLIFQLDMMGETALADTIMEYAEPPA</sequence>
<name>A0AA35SF29_GEOBA</name>
<dbReference type="AlphaFoldDB" id="A0AA35SF29"/>
<dbReference type="EMBL" id="CASHTH010002321">
    <property type="protein sequence ID" value="CAI8028264.1"/>
    <property type="molecule type" value="Genomic_DNA"/>
</dbReference>
<organism evidence="1 2">
    <name type="scientific">Geodia barretti</name>
    <name type="common">Barrett's horny sponge</name>
    <dbReference type="NCBI Taxonomy" id="519541"/>
    <lineage>
        <taxon>Eukaryota</taxon>
        <taxon>Metazoa</taxon>
        <taxon>Porifera</taxon>
        <taxon>Demospongiae</taxon>
        <taxon>Heteroscleromorpha</taxon>
        <taxon>Tetractinellida</taxon>
        <taxon>Astrophorina</taxon>
        <taxon>Geodiidae</taxon>
        <taxon>Geodia</taxon>
    </lineage>
</organism>
<feature type="non-terminal residue" evidence="1">
    <location>
        <position position="57"/>
    </location>
</feature>
<evidence type="ECO:0000313" key="2">
    <source>
        <dbReference type="Proteomes" id="UP001174909"/>
    </source>
</evidence>